<organism evidence="2 3">
    <name type="scientific">Phragmitibacter flavus</name>
    <dbReference type="NCBI Taxonomy" id="2576071"/>
    <lineage>
        <taxon>Bacteria</taxon>
        <taxon>Pseudomonadati</taxon>
        <taxon>Verrucomicrobiota</taxon>
        <taxon>Verrucomicrobiia</taxon>
        <taxon>Verrucomicrobiales</taxon>
        <taxon>Verrucomicrobiaceae</taxon>
        <taxon>Phragmitibacter</taxon>
    </lineage>
</organism>
<keyword evidence="3" id="KW-1185">Reference proteome</keyword>
<reference evidence="2 3" key="1">
    <citation type="submission" date="2019-05" db="EMBL/GenBank/DDBJ databases">
        <title>Verrucobacter flavum gen. nov., sp. nov. a new member of the family Verrucomicrobiaceae.</title>
        <authorList>
            <person name="Szuroczki S."/>
            <person name="Abbaszade G."/>
            <person name="Szabo A."/>
            <person name="Felfoldi T."/>
            <person name="Schumann P."/>
            <person name="Boka K."/>
            <person name="Keki Z."/>
            <person name="Toumi M."/>
            <person name="Toth E."/>
        </authorList>
    </citation>
    <scope>NUCLEOTIDE SEQUENCE [LARGE SCALE GENOMIC DNA]</scope>
    <source>
        <strain evidence="2 3">MG-N-17</strain>
    </source>
</reference>
<dbReference type="PRINTS" id="PR00081">
    <property type="entry name" value="GDHRDH"/>
</dbReference>
<dbReference type="SUPFAM" id="SSF51735">
    <property type="entry name" value="NAD(P)-binding Rossmann-fold domains"/>
    <property type="match status" value="1"/>
</dbReference>
<dbReference type="EMBL" id="VAUV01000001">
    <property type="protein sequence ID" value="TLD72735.1"/>
    <property type="molecule type" value="Genomic_DNA"/>
</dbReference>
<comment type="similarity">
    <text evidence="1">Belongs to the short-chain dehydrogenases/reductases (SDR) family.</text>
</comment>
<dbReference type="PROSITE" id="PS00061">
    <property type="entry name" value="ADH_SHORT"/>
    <property type="match status" value="1"/>
</dbReference>
<dbReference type="CDD" id="cd05233">
    <property type="entry name" value="SDR_c"/>
    <property type="match status" value="1"/>
</dbReference>
<dbReference type="Pfam" id="PF00106">
    <property type="entry name" value="adh_short"/>
    <property type="match status" value="1"/>
</dbReference>
<name>A0A5R8KL53_9BACT</name>
<dbReference type="PANTHER" id="PTHR45267">
    <property type="match status" value="1"/>
</dbReference>
<dbReference type="OrthoDB" id="9775296at2"/>
<dbReference type="InterPro" id="IPR002347">
    <property type="entry name" value="SDR_fam"/>
</dbReference>
<dbReference type="GO" id="GO:0005829">
    <property type="term" value="C:cytosol"/>
    <property type="evidence" value="ECO:0007669"/>
    <property type="project" value="TreeGrafter"/>
</dbReference>
<accession>A0A5R8KL53</accession>
<dbReference type="InterPro" id="IPR053241">
    <property type="entry name" value="NADPH_pterin_aldehyde_rdct"/>
</dbReference>
<evidence type="ECO:0000256" key="1">
    <source>
        <dbReference type="RuleBase" id="RU000363"/>
    </source>
</evidence>
<evidence type="ECO:0000313" key="3">
    <source>
        <dbReference type="Proteomes" id="UP000306196"/>
    </source>
</evidence>
<dbReference type="Proteomes" id="UP000306196">
    <property type="component" value="Unassembled WGS sequence"/>
</dbReference>
<proteinExistence type="inferred from homology"/>
<evidence type="ECO:0000313" key="2">
    <source>
        <dbReference type="EMBL" id="TLD72735.1"/>
    </source>
</evidence>
<comment type="caution">
    <text evidence="2">The sequence shown here is derived from an EMBL/GenBank/DDBJ whole genome shotgun (WGS) entry which is preliminary data.</text>
</comment>
<dbReference type="InterPro" id="IPR020904">
    <property type="entry name" value="Sc_DH/Rdtase_CS"/>
</dbReference>
<dbReference type="AlphaFoldDB" id="A0A5R8KL53"/>
<protein>
    <submittedName>
        <fullName evidence="2">SDR family oxidoreductase</fullName>
    </submittedName>
</protein>
<gene>
    <name evidence="2" type="ORF">FEM03_01280</name>
</gene>
<dbReference type="RefSeq" id="WP_138084358.1">
    <property type="nucleotide sequence ID" value="NZ_VAUV01000001.1"/>
</dbReference>
<dbReference type="PANTHER" id="PTHR45267:SF2">
    <property type="entry name" value="NADPH-DEPENDENT PTERIN ALDEHYDE REDUCTASE"/>
    <property type="match status" value="1"/>
</dbReference>
<dbReference type="GO" id="GO:0016616">
    <property type="term" value="F:oxidoreductase activity, acting on the CH-OH group of donors, NAD or NADP as acceptor"/>
    <property type="evidence" value="ECO:0007669"/>
    <property type="project" value="TreeGrafter"/>
</dbReference>
<dbReference type="InterPro" id="IPR036291">
    <property type="entry name" value="NAD(P)-bd_dom_sf"/>
</dbReference>
<dbReference type="PRINTS" id="PR00080">
    <property type="entry name" value="SDRFAMILY"/>
</dbReference>
<dbReference type="Gene3D" id="3.40.50.720">
    <property type="entry name" value="NAD(P)-binding Rossmann-like Domain"/>
    <property type="match status" value="1"/>
</dbReference>
<sequence>MTAKKTVLITGVSRGLGRAMVDEFIDQGWTVAGCCRSAAAVKELTQQYPAPHLFVQVDVADDSAVGSFCANVVERLGAPDLVLNNAAVINGNAPLWEVPVREFGDVIDINIKGTYSVIRHVTPAMLNRGTGVIVNFSSGWGRSTSPEVAPYCASKYAIEGLSKAMSQETGGRVAVVALNPGIIDTEMLRRCFGDGAGSYDDAKAWAKRAVPYLMKLGVRDNGKSLTAP</sequence>